<gene>
    <name evidence="7" type="ORF">DXC39_13225</name>
</gene>
<dbReference type="EMBL" id="QSSQ01000011">
    <property type="protein sequence ID" value="RGM03975.1"/>
    <property type="molecule type" value="Genomic_DNA"/>
</dbReference>
<feature type="transmembrane region" description="Helical" evidence="5">
    <location>
        <begin position="323"/>
        <end position="345"/>
    </location>
</feature>
<feature type="transmembrane region" description="Helical" evidence="5">
    <location>
        <begin position="365"/>
        <end position="398"/>
    </location>
</feature>
<dbReference type="GO" id="GO:0016874">
    <property type="term" value="F:ligase activity"/>
    <property type="evidence" value="ECO:0007669"/>
    <property type="project" value="UniProtKB-KW"/>
</dbReference>
<feature type="transmembrane region" description="Helical" evidence="5">
    <location>
        <begin position="119"/>
        <end position="139"/>
    </location>
</feature>
<dbReference type="InterPro" id="IPR007016">
    <property type="entry name" value="O-antigen_ligase-rel_domated"/>
</dbReference>
<evidence type="ECO:0000256" key="5">
    <source>
        <dbReference type="SAM" id="Phobius"/>
    </source>
</evidence>
<evidence type="ECO:0000256" key="4">
    <source>
        <dbReference type="ARBA" id="ARBA00023136"/>
    </source>
</evidence>
<feature type="transmembrane region" description="Helical" evidence="5">
    <location>
        <begin position="159"/>
        <end position="183"/>
    </location>
</feature>
<keyword evidence="3 5" id="KW-1133">Transmembrane helix</keyword>
<feature type="transmembrane region" description="Helical" evidence="5">
    <location>
        <begin position="36"/>
        <end position="52"/>
    </location>
</feature>
<dbReference type="GO" id="GO:0016020">
    <property type="term" value="C:membrane"/>
    <property type="evidence" value="ECO:0007669"/>
    <property type="project" value="UniProtKB-SubCell"/>
</dbReference>
<accession>A0A3E4U7E4</accession>
<evidence type="ECO:0000313" key="8">
    <source>
        <dbReference type="Proteomes" id="UP000261257"/>
    </source>
</evidence>
<keyword evidence="4 5" id="KW-0472">Membrane</keyword>
<dbReference type="RefSeq" id="WP_117624568.1">
    <property type="nucleotide sequence ID" value="NZ_QRQF01000015.1"/>
</dbReference>
<evidence type="ECO:0000259" key="6">
    <source>
        <dbReference type="Pfam" id="PF04932"/>
    </source>
</evidence>
<feature type="transmembrane region" description="Helical" evidence="5">
    <location>
        <begin position="195"/>
        <end position="224"/>
    </location>
</feature>
<keyword evidence="2 5" id="KW-0812">Transmembrane</keyword>
<proteinExistence type="predicted"/>
<feature type="transmembrane region" description="Helical" evidence="5">
    <location>
        <begin position="91"/>
        <end position="107"/>
    </location>
</feature>
<evidence type="ECO:0000313" key="7">
    <source>
        <dbReference type="EMBL" id="RGM03975.1"/>
    </source>
</evidence>
<reference evidence="7 8" key="1">
    <citation type="submission" date="2018-08" db="EMBL/GenBank/DDBJ databases">
        <title>A genome reference for cultivated species of the human gut microbiota.</title>
        <authorList>
            <person name="Zou Y."/>
            <person name="Xue W."/>
            <person name="Luo G."/>
        </authorList>
    </citation>
    <scope>NUCLEOTIDE SEQUENCE [LARGE SCALE GENOMIC DNA]</scope>
    <source>
        <strain evidence="7 8">TF05-11AC</strain>
    </source>
</reference>
<feature type="domain" description="O-antigen ligase-related" evidence="6">
    <location>
        <begin position="197"/>
        <end position="340"/>
    </location>
</feature>
<comment type="caution">
    <text evidence="7">The sequence shown here is derived from an EMBL/GenBank/DDBJ whole genome shotgun (WGS) entry which is preliminary data.</text>
</comment>
<dbReference type="PANTHER" id="PTHR37422">
    <property type="entry name" value="TEICHURONIC ACID BIOSYNTHESIS PROTEIN TUAE"/>
    <property type="match status" value="1"/>
</dbReference>
<evidence type="ECO:0000256" key="1">
    <source>
        <dbReference type="ARBA" id="ARBA00004141"/>
    </source>
</evidence>
<dbReference type="PANTHER" id="PTHR37422:SF13">
    <property type="entry name" value="LIPOPOLYSACCHARIDE BIOSYNTHESIS PROTEIN PA4999-RELATED"/>
    <property type="match status" value="1"/>
</dbReference>
<feature type="transmembrane region" description="Helical" evidence="5">
    <location>
        <begin position="244"/>
        <end position="264"/>
    </location>
</feature>
<protein>
    <submittedName>
        <fullName evidence="7">O-antigen ligase domain-containing protein</fullName>
    </submittedName>
</protein>
<evidence type="ECO:0000256" key="3">
    <source>
        <dbReference type="ARBA" id="ARBA00022989"/>
    </source>
</evidence>
<organism evidence="7 8">
    <name type="scientific">Hungatella hathewayi</name>
    <dbReference type="NCBI Taxonomy" id="154046"/>
    <lineage>
        <taxon>Bacteria</taxon>
        <taxon>Bacillati</taxon>
        <taxon>Bacillota</taxon>
        <taxon>Clostridia</taxon>
        <taxon>Lachnospirales</taxon>
        <taxon>Lachnospiraceae</taxon>
        <taxon>Hungatella</taxon>
    </lineage>
</organism>
<dbReference type="Pfam" id="PF04932">
    <property type="entry name" value="Wzy_C"/>
    <property type="match status" value="1"/>
</dbReference>
<sequence>MKISKRVIISFLSAMAFFQPARYVIGDIITRMWNWYVIGVSLIYITLYILVYTRRRITKADIGIIAMLGVFVYSFLIASLFNISTSNFKGGLIYTITTIGFVAYLCYGLEKEPKILLKGYVSAGMTMSFIHLLTILLYQNKGGMRTGISALGRAYSDNWFFLSHANAAFYIFFPVIIALFVYAYTYEKKLIKVAYAFLVFTLVCLYVQWSLAGFIGILFFAILLTLDGLQKHLSNKIIYKFMNLRLIMVISIAVELFLALFSGLSKYTEFMYLYFGKGQSIGARLRIWEKAIECIISHPIVGNGWNYESVAVLRLTSSHTHNILLEFLYCGGLIAVVTFIFSINYLQKQLNKAGNAIYKDKSMRVVLFSVVPFVLAATFDFYMYRFHTLIIYVLLWYLPKKGIKK</sequence>
<feature type="transmembrane region" description="Helical" evidence="5">
    <location>
        <begin position="64"/>
        <end position="85"/>
    </location>
</feature>
<comment type="subcellular location">
    <subcellularLocation>
        <location evidence="1">Membrane</location>
        <topology evidence="1">Multi-pass membrane protein</topology>
    </subcellularLocation>
</comment>
<evidence type="ECO:0000256" key="2">
    <source>
        <dbReference type="ARBA" id="ARBA00022692"/>
    </source>
</evidence>
<name>A0A3E4U7E4_9FIRM</name>
<dbReference type="InterPro" id="IPR051533">
    <property type="entry name" value="WaaL-like"/>
</dbReference>
<dbReference type="AlphaFoldDB" id="A0A3E4U7E4"/>
<dbReference type="Proteomes" id="UP000261257">
    <property type="component" value="Unassembled WGS sequence"/>
</dbReference>
<keyword evidence="7" id="KW-0436">Ligase</keyword>